<evidence type="ECO:0000256" key="1">
    <source>
        <dbReference type="SAM" id="SignalP"/>
    </source>
</evidence>
<gene>
    <name evidence="2" type="ORF">ALTATR162_LOCUS2090</name>
</gene>
<keyword evidence="3" id="KW-1185">Reference proteome</keyword>
<feature type="chain" id="PRO_5035327359" evidence="1">
    <location>
        <begin position="21"/>
        <end position="139"/>
    </location>
</feature>
<evidence type="ECO:0000313" key="3">
    <source>
        <dbReference type="Proteomes" id="UP000676310"/>
    </source>
</evidence>
<evidence type="ECO:0000313" key="2">
    <source>
        <dbReference type="EMBL" id="CAG5147753.1"/>
    </source>
</evidence>
<accession>A0A8J2MYH5</accession>
<organism evidence="2 3">
    <name type="scientific">Alternaria atra</name>
    <dbReference type="NCBI Taxonomy" id="119953"/>
    <lineage>
        <taxon>Eukaryota</taxon>
        <taxon>Fungi</taxon>
        <taxon>Dikarya</taxon>
        <taxon>Ascomycota</taxon>
        <taxon>Pezizomycotina</taxon>
        <taxon>Dothideomycetes</taxon>
        <taxon>Pleosporomycetidae</taxon>
        <taxon>Pleosporales</taxon>
        <taxon>Pleosporineae</taxon>
        <taxon>Pleosporaceae</taxon>
        <taxon>Alternaria</taxon>
        <taxon>Alternaria sect. Ulocladioides</taxon>
    </lineage>
</organism>
<sequence>MLFNAQTLALAALFSTLVTGRPFDSSKPRNVVPRDKTYSVVNVGGDSSTPVPATATSVIETTKTVEVVGPGETVTEEVTATLEQRIKVLVFVDANIILVNTRTNNDFDFVTSRIFVNSQPVGTFINIDRNTNHLELGFK</sequence>
<dbReference type="EMBL" id="CAJRGZ010000015">
    <property type="protein sequence ID" value="CAG5147753.1"/>
    <property type="molecule type" value="Genomic_DNA"/>
</dbReference>
<proteinExistence type="predicted"/>
<dbReference type="Proteomes" id="UP000676310">
    <property type="component" value="Unassembled WGS sequence"/>
</dbReference>
<comment type="caution">
    <text evidence="2">The sequence shown here is derived from an EMBL/GenBank/DDBJ whole genome shotgun (WGS) entry which is preliminary data.</text>
</comment>
<dbReference type="GeneID" id="67013497"/>
<protein>
    <submittedName>
        <fullName evidence="2">Uncharacterized protein</fullName>
    </submittedName>
</protein>
<dbReference type="OrthoDB" id="3798369at2759"/>
<keyword evidence="1" id="KW-0732">Signal</keyword>
<dbReference type="RefSeq" id="XP_043165627.1">
    <property type="nucleotide sequence ID" value="XM_043309692.1"/>
</dbReference>
<name>A0A8J2MYH5_9PLEO</name>
<dbReference type="AlphaFoldDB" id="A0A8J2MYH5"/>
<reference evidence="2" key="1">
    <citation type="submission" date="2021-05" db="EMBL/GenBank/DDBJ databases">
        <authorList>
            <person name="Stam R."/>
        </authorList>
    </citation>
    <scope>NUCLEOTIDE SEQUENCE</scope>
    <source>
        <strain evidence="2">CS162</strain>
    </source>
</reference>
<feature type="signal peptide" evidence="1">
    <location>
        <begin position="1"/>
        <end position="20"/>
    </location>
</feature>